<name>A0ABN9V5U0_9DINO</name>
<dbReference type="EMBL" id="CAUYUJ010016635">
    <property type="protein sequence ID" value="CAK0867362.1"/>
    <property type="molecule type" value="Genomic_DNA"/>
</dbReference>
<dbReference type="InterPro" id="IPR011333">
    <property type="entry name" value="SKP1/BTB/POZ_sf"/>
</dbReference>
<gene>
    <name evidence="3" type="ORF">PCOR1329_LOCUS54317</name>
</gene>
<organism evidence="3 4">
    <name type="scientific">Prorocentrum cordatum</name>
    <dbReference type="NCBI Taxonomy" id="2364126"/>
    <lineage>
        <taxon>Eukaryota</taxon>
        <taxon>Sar</taxon>
        <taxon>Alveolata</taxon>
        <taxon>Dinophyceae</taxon>
        <taxon>Prorocentrales</taxon>
        <taxon>Prorocentraceae</taxon>
        <taxon>Prorocentrum</taxon>
    </lineage>
</organism>
<keyword evidence="4" id="KW-1185">Reference proteome</keyword>
<dbReference type="PANTHER" id="PTHR24413">
    <property type="entry name" value="SPECKLE-TYPE POZ PROTEIN"/>
    <property type="match status" value="1"/>
</dbReference>
<evidence type="ECO:0000313" key="4">
    <source>
        <dbReference type="Proteomes" id="UP001189429"/>
    </source>
</evidence>
<protein>
    <recommendedName>
        <fullName evidence="2">BTB domain-containing protein</fullName>
    </recommendedName>
</protein>
<dbReference type="Pfam" id="PF00651">
    <property type="entry name" value="BTB"/>
    <property type="match status" value="1"/>
</dbReference>
<feature type="compositionally biased region" description="Basic and acidic residues" evidence="1">
    <location>
        <begin position="67"/>
        <end position="91"/>
    </location>
</feature>
<accession>A0ABN9V5U0</accession>
<dbReference type="SMART" id="SM00225">
    <property type="entry name" value="BTB"/>
    <property type="match status" value="1"/>
</dbReference>
<reference evidence="3" key="1">
    <citation type="submission" date="2023-10" db="EMBL/GenBank/DDBJ databases">
        <authorList>
            <person name="Chen Y."/>
            <person name="Shah S."/>
            <person name="Dougan E. K."/>
            <person name="Thang M."/>
            <person name="Chan C."/>
        </authorList>
    </citation>
    <scope>NUCLEOTIDE SEQUENCE [LARGE SCALE GENOMIC DNA]</scope>
</reference>
<comment type="caution">
    <text evidence="3">The sequence shown here is derived from an EMBL/GenBank/DDBJ whole genome shotgun (WGS) entry which is preliminary data.</text>
</comment>
<dbReference type="SUPFAM" id="SSF54695">
    <property type="entry name" value="POZ domain"/>
    <property type="match status" value="1"/>
</dbReference>
<evidence type="ECO:0000313" key="3">
    <source>
        <dbReference type="EMBL" id="CAK0867362.1"/>
    </source>
</evidence>
<feature type="compositionally biased region" description="Basic residues" evidence="1">
    <location>
        <begin position="92"/>
        <end position="101"/>
    </location>
</feature>
<evidence type="ECO:0000259" key="2">
    <source>
        <dbReference type="PROSITE" id="PS50097"/>
    </source>
</evidence>
<feature type="region of interest" description="Disordered" evidence="1">
    <location>
        <begin position="67"/>
        <end position="104"/>
    </location>
</feature>
<dbReference type="Gene3D" id="3.30.710.10">
    <property type="entry name" value="Potassium Channel Kv1.1, Chain A"/>
    <property type="match status" value="1"/>
</dbReference>
<proteinExistence type="predicted"/>
<evidence type="ECO:0000256" key="1">
    <source>
        <dbReference type="SAM" id="MobiDB-lite"/>
    </source>
</evidence>
<dbReference type="CDD" id="cd18186">
    <property type="entry name" value="BTB_POZ_ZBTB_KLHL-like"/>
    <property type="match status" value="1"/>
</dbReference>
<feature type="domain" description="BTB" evidence="2">
    <location>
        <begin position="121"/>
        <end position="185"/>
    </location>
</feature>
<dbReference type="InterPro" id="IPR000210">
    <property type="entry name" value="BTB/POZ_dom"/>
</dbReference>
<dbReference type="Proteomes" id="UP001189429">
    <property type="component" value="Unassembled WGS sequence"/>
</dbReference>
<sequence length="267" mass="29554">MAAAAQGPPRPGEDECRAALRDIWRSRPQVSAPILLRRELERHLGLPQRSLDDVQWVAQLSQAERAAREEQRRAERGGRRRAADGGRDLRAPRPKAARRARPPACGAERGWRELWDTRRFADAAVECGGRRLEVHRAVLAARSPVLMAMFGQEGMREGLAREVVIPNSCPGIVEAMLMYMYVGEIGEGVDCAGLLQLADQYQVAGLPEACAEVLLEELAPETVASTLVTLRDCRHSSPRLEAAYEQVLKCVRRDKALVRAVAEHVDA</sequence>
<dbReference type="PROSITE" id="PS50097">
    <property type="entry name" value="BTB"/>
    <property type="match status" value="1"/>
</dbReference>